<evidence type="ECO:0000256" key="10">
    <source>
        <dbReference type="SAM" id="MobiDB-lite"/>
    </source>
</evidence>
<evidence type="ECO:0000256" key="3">
    <source>
        <dbReference type="ARBA" id="ARBA00022452"/>
    </source>
</evidence>
<feature type="domain" description="TonB-dependent receptor-like beta-barrel" evidence="11">
    <location>
        <begin position="260"/>
        <end position="755"/>
    </location>
</feature>
<keyword evidence="4 8" id="KW-0812">Transmembrane</keyword>
<proteinExistence type="inferred from homology"/>
<evidence type="ECO:0000259" key="11">
    <source>
        <dbReference type="Pfam" id="PF00593"/>
    </source>
</evidence>
<evidence type="ECO:0000256" key="2">
    <source>
        <dbReference type="ARBA" id="ARBA00022448"/>
    </source>
</evidence>
<evidence type="ECO:0000256" key="6">
    <source>
        <dbReference type="ARBA" id="ARBA00023136"/>
    </source>
</evidence>
<dbReference type="InterPro" id="IPR000531">
    <property type="entry name" value="Beta-barrel_TonB"/>
</dbReference>
<dbReference type="Proteomes" id="UP000069205">
    <property type="component" value="Chromosome"/>
</dbReference>
<name>A0A0K2G7T3_NITMO</name>
<feature type="domain" description="TonB-dependent receptor plug" evidence="12">
    <location>
        <begin position="143"/>
        <end position="242"/>
    </location>
</feature>
<feature type="compositionally biased region" description="Basic and acidic residues" evidence="10">
    <location>
        <begin position="91"/>
        <end position="106"/>
    </location>
</feature>
<evidence type="ECO:0000313" key="13">
    <source>
        <dbReference type="EMBL" id="ALA56990.1"/>
    </source>
</evidence>
<dbReference type="InterPro" id="IPR036942">
    <property type="entry name" value="Beta-barrel_TonB_sf"/>
</dbReference>
<keyword evidence="2 8" id="KW-0813">Transport</keyword>
<dbReference type="PANTHER" id="PTHR30069:SF28">
    <property type="entry name" value="TONB-DEPENDENT RECEPTOR YNCD-RELATED"/>
    <property type="match status" value="1"/>
</dbReference>
<dbReference type="GO" id="GO:0044718">
    <property type="term" value="P:siderophore transmembrane transport"/>
    <property type="evidence" value="ECO:0007669"/>
    <property type="project" value="TreeGrafter"/>
</dbReference>
<evidence type="ECO:0000256" key="4">
    <source>
        <dbReference type="ARBA" id="ARBA00022692"/>
    </source>
</evidence>
<dbReference type="Pfam" id="PF00593">
    <property type="entry name" value="TonB_dep_Rec_b-barrel"/>
    <property type="match status" value="1"/>
</dbReference>
<evidence type="ECO:0000256" key="1">
    <source>
        <dbReference type="ARBA" id="ARBA00004571"/>
    </source>
</evidence>
<evidence type="ECO:0000256" key="7">
    <source>
        <dbReference type="ARBA" id="ARBA00023237"/>
    </source>
</evidence>
<dbReference type="EMBL" id="CP011801">
    <property type="protein sequence ID" value="ALA56990.1"/>
    <property type="molecule type" value="Genomic_DNA"/>
</dbReference>
<accession>A0A0K2G7T3</accession>
<dbReference type="GO" id="GO:0015344">
    <property type="term" value="F:siderophore uptake transmembrane transporter activity"/>
    <property type="evidence" value="ECO:0007669"/>
    <property type="project" value="TreeGrafter"/>
</dbReference>
<organism evidence="13 14">
    <name type="scientific">Nitrospira moscoviensis</name>
    <dbReference type="NCBI Taxonomy" id="42253"/>
    <lineage>
        <taxon>Bacteria</taxon>
        <taxon>Pseudomonadati</taxon>
        <taxon>Nitrospirota</taxon>
        <taxon>Nitrospiria</taxon>
        <taxon>Nitrospirales</taxon>
        <taxon>Nitrospiraceae</taxon>
        <taxon>Nitrospira</taxon>
    </lineage>
</organism>
<dbReference type="KEGG" id="nmv:NITMOv2_0554"/>
<dbReference type="Gene3D" id="2.40.170.20">
    <property type="entry name" value="TonB-dependent receptor, beta-barrel domain"/>
    <property type="match status" value="1"/>
</dbReference>
<keyword evidence="5 9" id="KW-0798">TonB box</keyword>
<feature type="region of interest" description="Disordered" evidence="10">
    <location>
        <begin position="84"/>
        <end position="111"/>
    </location>
</feature>
<dbReference type="Pfam" id="PF07715">
    <property type="entry name" value="Plug"/>
    <property type="match status" value="1"/>
</dbReference>
<keyword evidence="13" id="KW-0675">Receptor</keyword>
<comment type="subcellular location">
    <subcellularLocation>
        <location evidence="1 8">Cell outer membrane</location>
        <topology evidence="1 8">Multi-pass membrane protein</topology>
    </subcellularLocation>
</comment>
<dbReference type="PROSITE" id="PS52016">
    <property type="entry name" value="TONB_DEPENDENT_REC_3"/>
    <property type="match status" value="1"/>
</dbReference>
<keyword evidence="3 8" id="KW-1134">Transmembrane beta strand</keyword>
<evidence type="ECO:0000256" key="5">
    <source>
        <dbReference type="ARBA" id="ARBA00023077"/>
    </source>
</evidence>
<keyword evidence="7 8" id="KW-0998">Cell outer membrane</keyword>
<evidence type="ECO:0000256" key="9">
    <source>
        <dbReference type="RuleBase" id="RU003357"/>
    </source>
</evidence>
<dbReference type="GO" id="GO:0009279">
    <property type="term" value="C:cell outer membrane"/>
    <property type="evidence" value="ECO:0007669"/>
    <property type="project" value="UniProtKB-SubCell"/>
</dbReference>
<dbReference type="AlphaFoldDB" id="A0A0K2G7T3"/>
<keyword evidence="6 8" id="KW-0472">Membrane</keyword>
<gene>
    <name evidence="13" type="ORF">NITMOv2_0554</name>
</gene>
<dbReference type="SUPFAM" id="SSF56935">
    <property type="entry name" value="Porins"/>
    <property type="match status" value="1"/>
</dbReference>
<dbReference type="InterPro" id="IPR012910">
    <property type="entry name" value="Plug_dom"/>
</dbReference>
<dbReference type="PATRIC" id="fig|42253.5.peg.548"/>
<sequence length="796" mass="89089">MRRLRGAAAFPRVIIRRYVRSKQIMGAWRSVWAPHVAAAALVVGLTGTAGLAQDVTAPAGEAATPRERELRDQLKNILQELDEIGQAKQQRKPEAEQSPVVREKVEPAVSEAPEDIPHYELADMSIVSKRFQKRSEGVSFAATVAAETDSQPTRTLRESMESLPGVILRQANGPRDFSISIRGSGVKTTFAVRDVKLYEDGFIQTQSDGLSRLDIHDPWFMRSVEVIRGASSSLYDNYALGGMVHFRTRRGSDINGFESFLSGGSYGYQKYAFAVGQQFQNMDISLFASNVAEDGFIRHSAYDTQTLNFNFRTTIDDHQSFYFKAITNWLDAKVPTRLTLAQFAADHRQAGGINNATNAILLAQRRLDRRTIVGGIYENQLNANTVLTMEADYDVKDINQSFTQIIDNVNPNYKHYTDLRHDGRLGDMPLRSYVGFFVNNMEQEGQTFANQQDFFGTRGTLLQNNRGTIRNIGGRFREELQFVPKWTLAAGLGFEQSQVSVQTINYTGGAVSGRVSADRTFYNWAPEMSLTWKPTEEQRHWIRGSTGYAIPGFGNLTTNPFTGLAGTNFDLKPQKNLNVEIGTESKLHKTFMVQLTGFWVFFKNEIITQVVSTTGGTASINADSSEYRGIEAFYDWRPGDGWRLSGAYTHIDARYINFTDRFLVGGVPTPFVRDGKAVPNVPTDVLNAKVEYEHFPTGWGGWAETSYYNSYFLNNNNTVGIPAYWIVTLNLHKNVEVSNNKWIRFAKFYVQIDNLADKKYAASGNVVADSTPDAQKTLFFAGYGRAIYGGVTLGLF</sequence>
<reference evidence="13 14" key="1">
    <citation type="journal article" date="2015" name="Proc. Natl. Acad. Sci. U.S.A.">
        <title>Expanded metabolic versatility of ubiquitous nitrite-oxidizing bacteria from the genus Nitrospira.</title>
        <authorList>
            <person name="Koch H."/>
            <person name="Lucker S."/>
            <person name="Albertsen M."/>
            <person name="Kitzinger K."/>
            <person name="Herbold C."/>
            <person name="Spieck E."/>
            <person name="Nielsen P.H."/>
            <person name="Wagner M."/>
            <person name="Daims H."/>
        </authorList>
    </citation>
    <scope>NUCLEOTIDE SEQUENCE [LARGE SCALE GENOMIC DNA]</scope>
    <source>
        <strain evidence="13 14">NSP M-1</strain>
    </source>
</reference>
<evidence type="ECO:0000256" key="8">
    <source>
        <dbReference type="PROSITE-ProRule" id="PRU01360"/>
    </source>
</evidence>
<evidence type="ECO:0000313" key="14">
    <source>
        <dbReference type="Proteomes" id="UP000069205"/>
    </source>
</evidence>
<evidence type="ECO:0000259" key="12">
    <source>
        <dbReference type="Pfam" id="PF07715"/>
    </source>
</evidence>
<dbReference type="PANTHER" id="PTHR30069">
    <property type="entry name" value="TONB-DEPENDENT OUTER MEMBRANE RECEPTOR"/>
    <property type="match status" value="1"/>
</dbReference>
<dbReference type="InterPro" id="IPR039426">
    <property type="entry name" value="TonB-dep_rcpt-like"/>
</dbReference>
<dbReference type="CDD" id="cd01347">
    <property type="entry name" value="ligand_gated_channel"/>
    <property type="match status" value="1"/>
</dbReference>
<protein>
    <submittedName>
        <fullName evidence="13">Putative TonB-dependent receptor</fullName>
    </submittedName>
</protein>
<comment type="similarity">
    <text evidence="8 9">Belongs to the TonB-dependent receptor family.</text>
</comment>
<dbReference type="InterPro" id="IPR037066">
    <property type="entry name" value="Plug_dom_sf"/>
</dbReference>
<keyword evidence="14" id="KW-1185">Reference proteome</keyword>
<dbReference type="Gene3D" id="2.170.130.10">
    <property type="entry name" value="TonB-dependent receptor, plug domain"/>
    <property type="match status" value="1"/>
</dbReference>
<dbReference type="STRING" id="42253.NITMOv2_0554"/>